<dbReference type="InterPro" id="IPR049492">
    <property type="entry name" value="BD-FAE-like_dom"/>
</dbReference>
<keyword evidence="2" id="KW-0732">Signal</keyword>
<dbReference type="InterPro" id="IPR050300">
    <property type="entry name" value="GDXG_lipolytic_enzyme"/>
</dbReference>
<feature type="chain" id="PRO_5045284244" evidence="2">
    <location>
        <begin position="25"/>
        <end position="306"/>
    </location>
</feature>
<feature type="signal peptide" evidence="2">
    <location>
        <begin position="1"/>
        <end position="24"/>
    </location>
</feature>
<dbReference type="RefSeq" id="WP_187257412.1">
    <property type="nucleotide sequence ID" value="NZ_JBHULF010000006.1"/>
</dbReference>
<accession>A0ABR7MAP4</accession>
<reference evidence="4 5" key="1">
    <citation type="submission" date="2016-07" db="EMBL/GenBank/DDBJ databases">
        <title>Genome analysis of Flavihumibacter stibioxidans YS-17.</title>
        <authorList>
            <person name="Shi K."/>
            <person name="Han Y."/>
            <person name="Wang G."/>
        </authorList>
    </citation>
    <scope>NUCLEOTIDE SEQUENCE [LARGE SCALE GENOMIC DNA]</scope>
    <source>
        <strain evidence="4 5">YS-17</strain>
    </source>
</reference>
<dbReference type="Gene3D" id="3.40.50.1820">
    <property type="entry name" value="alpha/beta hydrolase"/>
    <property type="match status" value="1"/>
</dbReference>
<keyword evidence="5" id="KW-1185">Reference proteome</keyword>
<dbReference type="Proteomes" id="UP000765802">
    <property type="component" value="Unassembled WGS sequence"/>
</dbReference>
<name>A0ABR7MAP4_9BACT</name>
<gene>
    <name evidence="4" type="ORF">BC349_13600</name>
</gene>
<dbReference type="Pfam" id="PF20434">
    <property type="entry name" value="BD-FAE"/>
    <property type="match status" value="1"/>
</dbReference>
<dbReference type="PANTHER" id="PTHR48081">
    <property type="entry name" value="AB HYDROLASE SUPERFAMILY PROTEIN C4A8.06C"/>
    <property type="match status" value="1"/>
</dbReference>
<evidence type="ECO:0000256" key="1">
    <source>
        <dbReference type="ARBA" id="ARBA00022801"/>
    </source>
</evidence>
<evidence type="ECO:0000256" key="2">
    <source>
        <dbReference type="SAM" id="SignalP"/>
    </source>
</evidence>
<protein>
    <submittedName>
        <fullName evidence="4">Lipase</fullName>
    </submittedName>
</protein>
<organism evidence="4 5">
    <name type="scientific">Flavihumibacter stibioxidans</name>
    <dbReference type="NCBI Taxonomy" id="1834163"/>
    <lineage>
        <taxon>Bacteria</taxon>
        <taxon>Pseudomonadati</taxon>
        <taxon>Bacteroidota</taxon>
        <taxon>Chitinophagia</taxon>
        <taxon>Chitinophagales</taxon>
        <taxon>Chitinophagaceae</taxon>
        <taxon>Flavihumibacter</taxon>
    </lineage>
</organism>
<proteinExistence type="predicted"/>
<dbReference type="EMBL" id="MBUA01000027">
    <property type="protein sequence ID" value="MBC6492090.1"/>
    <property type="molecule type" value="Genomic_DNA"/>
</dbReference>
<dbReference type="SUPFAM" id="SSF53474">
    <property type="entry name" value="alpha/beta-Hydrolases"/>
    <property type="match status" value="1"/>
</dbReference>
<evidence type="ECO:0000259" key="3">
    <source>
        <dbReference type="Pfam" id="PF20434"/>
    </source>
</evidence>
<evidence type="ECO:0000313" key="4">
    <source>
        <dbReference type="EMBL" id="MBC6492090.1"/>
    </source>
</evidence>
<keyword evidence="1" id="KW-0378">Hydrolase</keyword>
<feature type="domain" description="BD-FAE-like" evidence="3">
    <location>
        <begin position="55"/>
        <end position="264"/>
    </location>
</feature>
<evidence type="ECO:0000313" key="5">
    <source>
        <dbReference type="Proteomes" id="UP000765802"/>
    </source>
</evidence>
<dbReference type="PANTHER" id="PTHR48081:SF13">
    <property type="entry name" value="ALPHA_BETA HYDROLASE"/>
    <property type="match status" value="1"/>
</dbReference>
<dbReference type="InterPro" id="IPR029058">
    <property type="entry name" value="AB_hydrolase_fold"/>
</dbReference>
<comment type="caution">
    <text evidence="4">The sequence shown here is derived from an EMBL/GenBank/DDBJ whole genome shotgun (WGS) entry which is preliminary data.</text>
</comment>
<sequence length="306" mass="33884">MTNFNRSRLLLACLLLPAFLPAQVRPNPVKKLFPEGTVFHENISYAGDTLAKHLLDIYLPANTKPGMPLVIWVHGGAWLSNDKYADMGYMKNTINAILDNGFALASIDYRHSTQAVFPAQIQDCNQAIEFLYRQSEQYGFDRKNFFLMGFSAGGHLASLLGLAANNSMKEFTAPGSRVSFRIKGVVDFYGPADLTAMPMPAEDETGKDPITLLLGAPVVERPDLARKASPVSYVDPKDPPFLIIQGEKDMSVPNTQSRMLHSWLHLAGVKSDLIIVKDAPHYGEMFDAEKIRTAVTAFLKEHSANR</sequence>